<dbReference type="VEuPathDB" id="FungiDB:PV09_04871"/>
<feature type="region of interest" description="Disordered" evidence="2">
    <location>
        <begin position="832"/>
        <end position="870"/>
    </location>
</feature>
<reference evidence="5 6" key="1">
    <citation type="submission" date="2015-01" db="EMBL/GenBank/DDBJ databases">
        <title>The Genome Sequence of Ochroconis gallopava CBS43764.</title>
        <authorList>
            <consortium name="The Broad Institute Genomics Platform"/>
            <person name="Cuomo C."/>
            <person name="de Hoog S."/>
            <person name="Gorbushina A."/>
            <person name="Stielow B."/>
            <person name="Teixiera M."/>
            <person name="Abouelleil A."/>
            <person name="Chapman S.B."/>
            <person name="Priest M."/>
            <person name="Young S.K."/>
            <person name="Wortman J."/>
            <person name="Nusbaum C."/>
            <person name="Birren B."/>
        </authorList>
    </citation>
    <scope>NUCLEOTIDE SEQUENCE [LARGE SCALE GENOMIC DNA]</scope>
    <source>
        <strain evidence="5 6">CBS 43764</strain>
    </source>
</reference>
<dbReference type="InterPro" id="IPR041679">
    <property type="entry name" value="DNA2/NAM7-like_C"/>
</dbReference>
<proteinExistence type="predicted"/>
<evidence type="ECO:0000313" key="6">
    <source>
        <dbReference type="Proteomes" id="UP000053259"/>
    </source>
</evidence>
<name>A0A0D1YTT6_9PEZI</name>
<dbReference type="InterPro" id="IPR045055">
    <property type="entry name" value="DNA2/NAM7-like"/>
</dbReference>
<evidence type="ECO:0000313" key="5">
    <source>
        <dbReference type="EMBL" id="KIW04052.1"/>
    </source>
</evidence>
<dbReference type="InterPro" id="IPR041677">
    <property type="entry name" value="DNA2/NAM7_AAA_11"/>
</dbReference>
<feature type="domain" description="DNA2/NAM7 helicase-like C-terminal" evidence="4">
    <location>
        <begin position="577"/>
        <end position="757"/>
    </location>
</feature>
<dbReference type="InterPro" id="IPR047187">
    <property type="entry name" value="SF1_C_Upf1"/>
</dbReference>
<dbReference type="EMBL" id="KN847542">
    <property type="protein sequence ID" value="KIW04052.1"/>
    <property type="molecule type" value="Genomic_DNA"/>
</dbReference>
<dbReference type="GO" id="GO:0004386">
    <property type="term" value="F:helicase activity"/>
    <property type="evidence" value="ECO:0007669"/>
    <property type="project" value="InterPro"/>
</dbReference>
<feature type="domain" description="DNA2/NAM7 helicase helicase" evidence="3">
    <location>
        <begin position="309"/>
        <end position="380"/>
    </location>
</feature>
<dbReference type="PANTHER" id="PTHR10887:SF322">
    <property type="entry name" value="HELICASE MOV-10"/>
    <property type="match status" value="1"/>
</dbReference>
<organism evidence="5 6">
    <name type="scientific">Verruconis gallopava</name>
    <dbReference type="NCBI Taxonomy" id="253628"/>
    <lineage>
        <taxon>Eukaryota</taxon>
        <taxon>Fungi</taxon>
        <taxon>Dikarya</taxon>
        <taxon>Ascomycota</taxon>
        <taxon>Pezizomycotina</taxon>
        <taxon>Dothideomycetes</taxon>
        <taxon>Pleosporomycetidae</taxon>
        <taxon>Venturiales</taxon>
        <taxon>Sympoventuriaceae</taxon>
        <taxon>Verruconis</taxon>
    </lineage>
</organism>
<sequence>MSSSPPAQSTSFDVYAKAFVPEFLLAINRAYALHTFPVRDQSFHIDFAKYVRSFSGTDFLEPLAPEASNFPPQKFSKARVFEQLTPSSYQEYFAQWMRVEHRALQSSQTQYDLHKIALSFSRAQKNSMTVLHADIVVPGLSENSPFVRVGDIVHLRPLFFDIRGEALKYAQSYERGSFIASPLYLPGWKGDLFHAEVIAVQRHKETITIRLNLTDDNAIVLQQERLGTYFNVQFPPRESLQAALWRAVQMASSSFEPHARANSSAGINELTGRQNETWLQKMLFPETAYGKKQLKLNSMHFSFQPIDSQLNREQLRAVESVIKNNYGAVPFLIHGPPGTGKTKTMVEIALQLLRSDSARHILICAPSDPAADTLTERLRTSLTPDELFRLNSPSRTFVEVADGLMAFCCIEDNHFSIPPFRTMMKYKVVITTCRDADLLVQARLTNRDIHEFSTSMLSILQDSEEMNPDTPLHWQALLIDEAAQATEPESLIPLTLISPPALTSGFKEPIFVMAGDQQQLGPRTASHDPIIRRSLFDRLLSRPLYAEHPLARHRLGCGVSAMRPLTKAMLPIIRPPFSNLLRNYRSHPAILAVPNALFYHDTLSPEAVNTDSLLGWRGWKGTWPVMFSQNIGHDEIEKDGGGWYNMTEVKKACEFASSLLQSGLVYQNDICVMSPFSAQVRRLRITFRKLGMQWVNIGPMEAFQGLESRVVILCTTRSRSRFLDQDKSRGFGIIHEPKRLNVAITRAKHGLIVIGNQEVLSIDPHWRAFLDFCIRNDLFDGRVGEDTLSVARGAPIPYLERVLKEKAQQPETTLLGITGELDDDMWIRGVTDGISDDEDEDDEHVDCEKEFETDYCGSQSEPETKEDVAR</sequence>
<dbReference type="GeneID" id="27312844"/>
<keyword evidence="6" id="KW-1185">Reference proteome</keyword>
<dbReference type="RefSeq" id="XP_016213921.1">
    <property type="nucleotide sequence ID" value="XM_016358303.1"/>
</dbReference>
<dbReference type="PANTHER" id="PTHR10887">
    <property type="entry name" value="DNA2/NAM7 HELICASE FAMILY"/>
    <property type="match status" value="1"/>
</dbReference>
<dbReference type="SUPFAM" id="SSF52540">
    <property type="entry name" value="P-loop containing nucleoside triphosphate hydrolases"/>
    <property type="match status" value="1"/>
</dbReference>
<dbReference type="InterPro" id="IPR027417">
    <property type="entry name" value="P-loop_NTPase"/>
</dbReference>
<dbReference type="OrthoDB" id="6513042at2759"/>
<feature type="compositionally biased region" description="Acidic residues" evidence="2">
    <location>
        <begin position="834"/>
        <end position="845"/>
    </location>
</feature>
<keyword evidence="1" id="KW-0378">Hydrolase</keyword>
<keyword evidence="1" id="KW-0347">Helicase</keyword>
<keyword evidence="1" id="KW-0067">ATP-binding</keyword>
<dbReference type="STRING" id="253628.A0A0D1YTT6"/>
<evidence type="ECO:0000259" key="4">
    <source>
        <dbReference type="Pfam" id="PF13087"/>
    </source>
</evidence>
<accession>A0A0D1YTT6</accession>
<keyword evidence="1" id="KW-0547">Nucleotide-binding</keyword>
<dbReference type="GO" id="GO:0035194">
    <property type="term" value="P:regulatory ncRNA-mediated post-transcriptional gene silencing"/>
    <property type="evidence" value="ECO:0007669"/>
    <property type="project" value="TreeGrafter"/>
</dbReference>
<evidence type="ECO:0000256" key="1">
    <source>
        <dbReference type="ARBA" id="ARBA00022806"/>
    </source>
</evidence>
<dbReference type="Pfam" id="PF13087">
    <property type="entry name" value="AAA_12"/>
    <property type="match status" value="1"/>
</dbReference>
<dbReference type="HOGENOM" id="CLU_001666_7_1_1"/>
<evidence type="ECO:0000259" key="3">
    <source>
        <dbReference type="Pfam" id="PF13086"/>
    </source>
</evidence>
<dbReference type="Pfam" id="PF13086">
    <property type="entry name" value="AAA_11"/>
    <property type="match status" value="2"/>
</dbReference>
<dbReference type="Gene3D" id="3.40.50.300">
    <property type="entry name" value="P-loop containing nucleotide triphosphate hydrolases"/>
    <property type="match status" value="2"/>
</dbReference>
<dbReference type="Proteomes" id="UP000053259">
    <property type="component" value="Unassembled WGS sequence"/>
</dbReference>
<dbReference type="GO" id="GO:0005829">
    <property type="term" value="C:cytosol"/>
    <property type="evidence" value="ECO:0007669"/>
    <property type="project" value="TreeGrafter"/>
</dbReference>
<dbReference type="AlphaFoldDB" id="A0A0D1YTT6"/>
<dbReference type="CDD" id="cd18808">
    <property type="entry name" value="SF1_C_Upf1"/>
    <property type="match status" value="1"/>
</dbReference>
<gene>
    <name evidence="5" type="ORF">PV09_04871</name>
</gene>
<feature type="domain" description="DNA2/NAM7 helicase helicase" evidence="3">
    <location>
        <begin position="473"/>
        <end position="526"/>
    </location>
</feature>
<evidence type="ECO:0000256" key="2">
    <source>
        <dbReference type="SAM" id="MobiDB-lite"/>
    </source>
</evidence>
<dbReference type="InParanoid" id="A0A0D1YTT6"/>
<protein>
    <submittedName>
        <fullName evidence="5">Uncharacterized protein</fullName>
    </submittedName>
</protein>